<comment type="caution">
    <text evidence="5">The sequence shown here is derived from an EMBL/GenBank/DDBJ whole genome shotgun (WGS) entry which is preliminary data.</text>
</comment>
<dbReference type="SUPFAM" id="SSF57850">
    <property type="entry name" value="RING/U-box"/>
    <property type="match status" value="1"/>
</dbReference>
<feature type="compositionally biased region" description="Basic and acidic residues" evidence="2">
    <location>
        <begin position="1383"/>
        <end position="1398"/>
    </location>
</feature>
<protein>
    <submittedName>
        <fullName evidence="5">Uncharacterized protein</fullName>
    </submittedName>
</protein>
<dbReference type="Gene3D" id="1.25.40.10">
    <property type="entry name" value="Tetratricopeptide repeat domain"/>
    <property type="match status" value="1"/>
</dbReference>
<organism evidence="5 6">
    <name type="scientific">Colletotrichum spinosum</name>
    <dbReference type="NCBI Taxonomy" id="1347390"/>
    <lineage>
        <taxon>Eukaryota</taxon>
        <taxon>Fungi</taxon>
        <taxon>Dikarya</taxon>
        <taxon>Ascomycota</taxon>
        <taxon>Pezizomycotina</taxon>
        <taxon>Sordariomycetes</taxon>
        <taxon>Hypocreomycetidae</taxon>
        <taxon>Glomerellales</taxon>
        <taxon>Glomerellaceae</taxon>
        <taxon>Colletotrichum</taxon>
        <taxon>Colletotrichum orbiculare species complex</taxon>
    </lineage>
</organism>
<evidence type="ECO:0000259" key="3">
    <source>
        <dbReference type="Pfam" id="PF17109"/>
    </source>
</evidence>
<dbReference type="EMBL" id="QAPG01000079">
    <property type="protein sequence ID" value="TDZ32442.1"/>
    <property type="molecule type" value="Genomic_DNA"/>
</dbReference>
<dbReference type="Proteomes" id="UP000295083">
    <property type="component" value="Unassembled WGS sequence"/>
</dbReference>
<evidence type="ECO:0000313" key="5">
    <source>
        <dbReference type="EMBL" id="TDZ32442.1"/>
    </source>
</evidence>
<feature type="region of interest" description="Disordered" evidence="2">
    <location>
        <begin position="1"/>
        <end position="21"/>
    </location>
</feature>
<evidence type="ECO:0000256" key="1">
    <source>
        <dbReference type="ARBA" id="ARBA00022737"/>
    </source>
</evidence>
<dbReference type="Pfam" id="PF17109">
    <property type="entry name" value="Goodbye"/>
    <property type="match status" value="1"/>
</dbReference>
<dbReference type="SUPFAM" id="SSF48452">
    <property type="entry name" value="TPR-like"/>
    <property type="match status" value="1"/>
</dbReference>
<keyword evidence="1" id="KW-0677">Repeat</keyword>
<keyword evidence="6" id="KW-1185">Reference proteome</keyword>
<dbReference type="Gene3D" id="3.40.50.300">
    <property type="entry name" value="P-loop containing nucleotide triphosphate hydrolases"/>
    <property type="match status" value="1"/>
</dbReference>
<reference evidence="5 6" key="1">
    <citation type="submission" date="2018-11" db="EMBL/GenBank/DDBJ databases">
        <title>Genome sequence and assembly of Colletotrichum spinosum.</title>
        <authorList>
            <person name="Gan P."/>
            <person name="Shirasu K."/>
        </authorList>
    </citation>
    <scope>NUCLEOTIDE SEQUENCE [LARGE SCALE GENOMIC DNA]</scope>
    <source>
        <strain evidence="5 6">CBS 515.97</strain>
    </source>
</reference>
<evidence type="ECO:0000313" key="6">
    <source>
        <dbReference type="Proteomes" id="UP000295083"/>
    </source>
</evidence>
<dbReference type="PANTHER" id="PTHR10039">
    <property type="entry name" value="AMELOGENIN"/>
    <property type="match status" value="1"/>
</dbReference>
<evidence type="ECO:0000259" key="4">
    <source>
        <dbReference type="Pfam" id="PF24883"/>
    </source>
</evidence>
<feature type="domain" description="Fungal STAND N-terminal Goodbye" evidence="3">
    <location>
        <begin position="25"/>
        <end position="149"/>
    </location>
</feature>
<accession>A0A4R8Q2G3</accession>
<evidence type="ECO:0000256" key="2">
    <source>
        <dbReference type="SAM" id="MobiDB-lite"/>
    </source>
</evidence>
<dbReference type="InterPro" id="IPR027417">
    <property type="entry name" value="P-loop_NTPase"/>
</dbReference>
<name>A0A4R8Q2G3_9PEZI</name>
<dbReference type="InterPro" id="IPR056884">
    <property type="entry name" value="NPHP3-like_N"/>
</dbReference>
<dbReference type="PANTHER" id="PTHR10039:SF17">
    <property type="entry name" value="FUNGAL STAND N-TERMINAL GOODBYE DOMAIN-CONTAINING PROTEIN-RELATED"/>
    <property type="match status" value="1"/>
</dbReference>
<feature type="region of interest" description="Disordered" evidence="2">
    <location>
        <begin position="1381"/>
        <end position="1405"/>
    </location>
</feature>
<gene>
    <name evidence="5" type="ORF">C8035_v012300</name>
</gene>
<dbReference type="InterPro" id="IPR031350">
    <property type="entry name" value="Goodbye_dom"/>
</dbReference>
<dbReference type="Pfam" id="PF24883">
    <property type="entry name" value="NPHP3_N"/>
    <property type="match status" value="1"/>
</dbReference>
<sequence length="1572" mass="176255">MRGGEPATAENQKPVEGDTSMDEMWDEAARAFEEICGESLKRGGIRNFEDVQRRIESSGKESFKTNAAPEENWEMAKSVGLKSLKFLKLLVNTASQASSLIPIPSAAASFTGSALCFVFDVPFAIKGYNDAVHQVFEEVSSALSQFQIYRTMDHIDPLLVTQIQRVLVRFIKVCAHVVKYRQGRRRERFLQQVKSIFEDDSGLGSAMEDFKRALQGQRDVQGTVTLAVALDIQQTAQDTHKDVQALKSDSDRNKDLVKIRDSLGVPSTVRLDTRTTQTCTNIADRCLPGSGSWIWTHEAYTTWTASKDEDVLVVSGPSSSGKSSATALITKRLEEQKGRTYVAHYFFPASTKKSDDDKTPVQSALKYMAFQIARVDATVCKALVKACDTGPGAFSRASSLENLEALWGELKIGAAGSGASYYLVFDGLENLRDKHADMLLRFLFGLRREGESAKRVRFLVSGADEQFARQPGAESALRIHVEQNNGPDMRILIGEALAKQELLQNVKNGSEQQKARDKIFAKLPQNVNGSYSRLQFGLDSVIRLLSTRTAVQELDKLLDQSISSHEAAMKDLQRSLTADEIAELNELLKWVIFANFNLSLAQLESAMGLYSGIASLTSLEYIIRNKYSAVLKLDDGCVLPQDGVLEYMQKKRDLPSRSSHSKDRPTISMTIAVNNVDQELCGHFLWDLADMAIRDKFKFDFSGDVFSSGGQNTIAVDEFEANHTIVTRAFEFLRGEPREETREIGEYLVTWLPYHLGKIRQLEDDDREAVLTPRDQLEIGQNLYELFRDDAVVKRHKDVFSKGHWIESEIEELQKWLNDSAVVRRVDRAWKAKVQRATSPTKGFLNPLVKTIVEGFLRGREWGVQIAFFWIVEFMAADEKRPQVDHPRHDENEDTQSESAAAYLYKCVNYDEVSKWCQDVLGLSDSDLDSLWWERLAEGSVSRPFEGESPTVSLYQRAIELKDPSWRCHQGLSAQYRTQDRLDDAIKELELALTEAEKQTASPKPEPKDICELHILLGDYLCDKDDTTAAARHYLFACNSEDPVQAERGRLGHFKTVLNAADPDETRQFFKKSLMEEDGKQKFASVLKMVARDWDHKNIILSLLTTAKQDPELLKSIFHAMQAAAVKTEPQPNGNETVGEVERFAEDEARGVMLFELGVASYRFKLSSDGTDPILEAMRVWTESRDVLAPIGGSNASVARENATSALANHYFLGCLDGGRPDYLEALKYLCKEDTDSLSNNDAVGFLGGLHSLHGEKEQARTVLARYVKQALQILSDEMPENDLIGYSILHETLGNYLDFKNESVAAALLGQPDLVREAGQFELQDLTDVAEDEKQAVLDAMDKLGNETFQRTNAEEPDTTKQIERLQVAKVHVDSLVSAAETDAKTTQGDEGHDTETPRPSNPTSFALRLLQTRLDQLVTTHNPELNFDAFSWGWSCDGRTADGKPCKKRGDFETAFYHCMYCTNKDLCWECLGRLRDPTSDVIPVCSPKHRWLRVPPDGSRENVGSKSKTVLVPRSVEPVDGDEQVLAACYEGAEEVTLQVWTERIAEEWGVSLKELREDLSRQNTPDTE</sequence>
<proteinExistence type="predicted"/>
<dbReference type="InterPro" id="IPR011990">
    <property type="entry name" value="TPR-like_helical_dom_sf"/>
</dbReference>
<feature type="domain" description="Nephrocystin 3-like N-terminal" evidence="4">
    <location>
        <begin position="289"/>
        <end position="461"/>
    </location>
</feature>